<dbReference type="RefSeq" id="WP_099034002.1">
    <property type="nucleotide sequence ID" value="NZ_BMGJ01000003.1"/>
</dbReference>
<proteinExistence type="predicted"/>
<evidence type="ECO:0000313" key="3">
    <source>
        <dbReference type="Proteomes" id="UP000614272"/>
    </source>
</evidence>
<feature type="transmembrane region" description="Helical" evidence="1">
    <location>
        <begin position="12"/>
        <end position="35"/>
    </location>
</feature>
<keyword evidence="3" id="KW-1185">Reference proteome</keyword>
<evidence type="ECO:0000313" key="2">
    <source>
        <dbReference type="EMBL" id="GGD57097.1"/>
    </source>
</evidence>
<keyword evidence="1" id="KW-0472">Membrane</keyword>
<gene>
    <name evidence="2" type="ORF">GCM10011357_10720</name>
</gene>
<feature type="transmembrane region" description="Helical" evidence="1">
    <location>
        <begin position="96"/>
        <end position="117"/>
    </location>
</feature>
<dbReference type="EMBL" id="BMGJ01000003">
    <property type="protein sequence ID" value="GGD57097.1"/>
    <property type="molecule type" value="Genomic_DNA"/>
</dbReference>
<protein>
    <recommendedName>
        <fullName evidence="4">VanZ-like domain-containing protein</fullName>
    </recommendedName>
</protein>
<dbReference type="NCBIfam" id="NF037970">
    <property type="entry name" value="vanZ_1"/>
    <property type="match status" value="1"/>
</dbReference>
<sequence>MLKKLIKRPWLFYATTATLIFFCIMLWIPPAYVFVDMSLDKQYHITFFAAVTLLGRLSLHLSIAWLLCLVLLFAMLSELSQHWIPYRHSSWEDLQANLAGIGIGTLLILSPVLLAWLRRIRKS</sequence>
<dbReference type="Proteomes" id="UP000614272">
    <property type="component" value="Unassembled WGS sequence"/>
</dbReference>
<keyword evidence="1" id="KW-0812">Transmembrane</keyword>
<evidence type="ECO:0008006" key="4">
    <source>
        <dbReference type="Google" id="ProtNLM"/>
    </source>
</evidence>
<reference evidence="3" key="1">
    <citation type="journal article" date="2019" name="Int. J. Syst. Evol. Microbiol.">
        <title>The Global Catalogue of Microorganisms (GCM) 10K type strain sequencing project: providing services to taxonomists for standard genome sequencing and annotation.</title>
        <authorList>
            <consortium name="The Broad Institute Genomics Platform"/>
            <consortium name="The Broad Institute Genome Sequencing Center for Infectious Disease"/>
            <person name="Wu L."/>
            <person name="Ma J."/>
        </authorList>
    </citation>
    <scope>NUCLEOTIDE SEQUENCE [LARGE SCALE GENOMIC DNA]</scope>
    <source>
        <strain evidence="3">CGMCC 1.12923</strain>
    </source>
</reference>
<comment type="caution">
    <text evidence="2">The sequence shown here is derived from an EMBL/GenBank/DDBJ whole genome shotgun (WGS) entry which is preliminary data.</text>
</comment>
<keyword evidence="1" id="KW-1133">Transmembrane helix</keyword>
<organism evidence="2 3">
    <name type="scientific">Lacimicrobium alkaliphilum</name>
    <dbReference type="NCBI Taxonomy" id="1526571"/>
    <lineage>
        <taxon>Bacteria</taxon>
        <taxon>Pseudomonadati</taxon>
        <taxon>Pseudomonadota</taxon>
        <taxon>Gammaproteobacteria</taxon>
        <taxon>Alteromonadales</taxon>
        <taxon>Alteromonadaceae</taxon>
        <taxon>Lacimicrobium</taxon>
    </lineage>
</organism>
<evidence type="ECO:0000256" key="1">
    <source>
        <dbReference type="SAM" id="Phobius"/>
    </source>
</evidence>
<feature type="transmembrane region" description="Helical" evidence="1">
    <location>
        <begin position="47"/>
        <end position="76"/>
    </location>
</feature>
<name>A0ABQ1R7C6_9ALTE</name>
<accession>A0ABQ1R7C6</accession>